<name>A0AAV3X776_9CYAN</name>
<protein>
    <recommendedName>
        <fullName evidence="2">Acyltransferase 3 domain-containing protein</fullName>
    </recommendedName>
</protein>
<gene>
    <name evidence="3" type="ORF">MiSe_12460</name>
</gene>
<organism evidence="3 4">
    <name type="scientific">Microseira wollei NIES-4236</name>
    <dbReference type="NCBI Taxonomy" id="2530354"/>
    <lineage>
        <taxon>Bacteria</taxon>
        <taxon>Bacillati</taxon>
        <taxon>Cyanobacteriota</taxon>
        <taxon>Cyanophyceae</taxon>
        <taxon>Oscillatoriophycideae</taxon>
        <taxon>Aerosakkonematales</taxon>
        <taxon>Aerosakkonemataceae</taxon>
        <taxon>Microseira</taxon>
    </lineage>
</organism>
<dbReference type="Proteomes" id="UP001050975">
    <property type="component" value="Unassembled WGS sequence"/>
</dbReference>
<keyword evidence="1" id="KW-0472">Membrane</keyword>
<dbReference type="GO" id="GO:0016020">
    <property type="term" value="C:membrane"/>
    <property type="evidence" value="ECO:0007669"/>
    <property type="project" value="TreeGrafter"/>
</dbReference>
<feature type="transmembrane region" description="Helical" evidence="1">
    <location>
        <begin position="305"/>
        <end position="322"/>
    </location>
</feature>
<comment type="caution">
    <text evidence="3">The sequence shown here is derived from an EMBL/GenBank/DDBJ whole genome shotgun (WGS) entry which is preliminary data.</text>
</comment>
<evidence type="ECO:0000313" key="4">
    <source>
        <dbReference type="Proteomes" id="UP001050975"/>
    </source>
</evidence>
<proteinExistence type="predicted"/>
<feature type="transmembrane region" description="Helical" evidence="1">
    <location>
        <begin position="139"/>
        <end position="157"/>
    </location>
</feature>
<keyword evidence="1" id="KW-1133">Transmembrane helix</keyword>
<keyword evidence="4" id="KW-1185">Reference proteome</keyword>
<dbReference type="PANTHER" id="PTHR23028:SF53">
    <property type="entry name" value="ACYL_TRANSF_3 DOMAIN-CONTAINING PROTEIN"/>
    <property type="match status" value="1"/>
</dbReference>
<dbReference type="AlphaFoldDB" id="A0AAV3X776"/>
<accession>A0AAV3X776</accession>
<feature type="transmembrane region" description="Helical" evidence="1">
    <location>
        <begin position="245"/>
        <end position="264"/>
    </location>
</feature>
<feature type="transmembrane region" description="Helical" evidence="1">
    <location>
        <begin position="79"/>
        <end position="100"/>
    </location>
</feature>
<feature type="transmembrane region" description="Helical" evidence="1">
    <location>
        <begin position="199"/>
        <end position="217"/>
    </location>
</feature>
<dbReference type="RefSeq" id="WP_226576173.1">
    <property type="nucleotide sequence ID" value="NZ_BLAY01000013.1"/>
</dbReference>
<dbReference type="GO" id="GO:0016747">
    <property type="term" value="F:acyltransferase activity, transferring groups other than amino-acyl groups"/>
    <property type="evidence" value="ECO:0007669"/>
    <property type="project" value="InterPro"/>
</dbReference>
<feature type="transmembrane region" description="Helical" evidence="1">
    <location>
        <begin position="224"/>
        <end position="239"/>
    </location>
</feature>
<feature type="transmembrane region" description="Helical" evidence="1">
    <location>
        <begin position="49"/>
        <end position="67"/>
    </location>
</feature>
<reference evidence="3" key="1">
    <citation type="submission" date="2019-10" db="EMBL/GenBank/DDBJ databases">
        <title>Draft genome sequece of Microseira wollei NIES-4236.</title>
        <authorList>
            <person name="Yamaguchi H."/>
            <person name="Suzuki S."/>
            <person name="Kawachi M."/>
        </authorList>
    </citation>
    <scope>NUCLEOTIDE SEQUENCE</scope>
    <source>
        <strain evidence="3">NIES-4236</strain>
    </source>
</reference>
<keyword evidence="1" id="KW-0812">Transmembrane</keyword>
<dbReference type="InterPro" id="IPR050879">
    <property type="entry name" value="Acyltransferase_3"/>
</dbReference>
<dbReference type="EMBL" id="BLAY01000013">
    <property type="protein sequence ID" value="GET36495.1"/>
    <property type="molecule type" value="Genomic_DNA"/>
</dbReference>
<evidence type="ECO:0000313" key="3">
    <source>
        <dbReference type="EMBL" id="GET36495.1"/>
    </source>
</evidence>
<dbReference type="Pfam" id="PF01757">
    <property type="entry name" value="Acyl_transf_3"/>
    <property type="match status" value="1"/>
</dbReference>
<feature type="transmembrane region" description="Helical" evidence="1">
    <location>
        <begin position="276"/>
        <end position="299"/>
    </location>
</feature>
<feature type="domain" description="Acyltransferase 3" evidence="2">
    <location>
        <begin position="46"/>
        <end position="317"/>
    </location>
</feature>
<evidence type="ECO:0000259" key="2">
    <source>
        <dbReference type="Pfam" id="PF01757"/>
    </source>
</evidence>
<feature type="transmembrane region" description="Helical" evidence="1">
    <location>
        <begin position="12"/>
        <end position="29"/>
    </location>
</feature>
<dbReference type="GO" id="GO:0000271">
    <property type="term" value="P:polysaccharide biosynthetic process"/>
    <property type="evidence" value="ECO:0007669"/>
    <property type="project" value="TreeGrafter"/>
</dbReference>
<dbReference type="InterPro" id="IPR002656">
    <property type="entry name" value="Acyl_transf_3_dom"/>
</dbReference>
<evidence type="ECO:0000256" key="1">
    <source>
        <dbReference type="SAM" id="Phobius"/>
    </source>
</evidence>
<feature type="transmembrane region" description="Helical" evidence="1">
    <location>
        <begin position="164"/>
        <end position="187"/>
    </location>
</feature>
<dbReference type="PANTHER" id="PTHR23028">
    <property type="entry name" value="ACETYLTRANSFERASE"/>
    <property type="match status" value="1"/>
</dbReference>
<sequence length="338" mass="38791">MAESNKMNWQVLLGLRFIFVFFITCAQLREFIENIDSDFVYNLRKFTAIGNVIALLLLSGYASAYSIKNNPEGFYKRRFLRIYPLYFCAIVLSLLPFLIFGNKIATLHSKPIVPPNLVSIVEHLTLLQGLAFGTFTSNLPLWPLGILAPCYLLTPLLHRLSDRIIVFSIAISGSLYVAVPFFYKLFYHKSLPYYPELGYELPFFLFAWAWLLGFLYFRKQNKKAGIIFLCSGFIMLIMNQSRTGFYALILYLMAGLALIFARTTKLPKAVGNTFEYLGNIAYPFYLFHKPTFIFAYKLLGVTNSVTHIFLALLVGIFFYHVVDLPLRSRNRLLATQGE</sequence>